<gene>
    <name evidence="2" type="ORF">AVEN_225351_1</name>
</gene>
<dbReference type="AlphaFoldDB" id="A0A4Y2ALS7"/>
<proteinExistence type="predicted"/>
<name>A0A4Y2ALS7_ARAVE</name>
<sequence>MWACYTLSNMKWVKRSPAGVVRKSGMGGEVPSQVSSSSSDRGSKLRVPSQNSSRVPSKRDVSVTKLNLPAERDI</sequence>
<evidence type="ECO:0000256" key="1">
    <source>
        <dbReference type="SAM" id="MobiDB-lite"/>
    </source>
</evidence>
<feature type="region of interest" description="Disordered" evidence="1">
    <location>
        <begin position="20"/>
        <end position="74"/>
    </location>
</feature>
<dbReference type="EMBL" id="BGPR01000022">
    <property type="protein sequence ID" value="GBL80708.1"/>
    <property type="molecule type" value="Genomic_DNA"/>
</dbReference>
<reference evidence="2 3" key="1">
    <citation type="journal article" date="2019" name="Sci. Rep.">
        <title>Orb-weaving spider Araneus ventricosus genome elucidates the spidroin gene catalogue.</title>
        <authorList>
            <person name="Kono N."/>
            <person name="Nakamura H."/>
            <person name="Ohtoshi R."/>
            <person name="Moran D.A.P."/>
            <person name="Shinohara A."/>
            <person name="Yoshida Y."/>
            <person name="Fujiwara M."/>
            <person name="Mori M."/>
            <person name="Tomita M."/>
            <person name="Arakawa K."/>
        </authorList>
    </citation>
    <scope>NUCLEOTIDE SEQUENCE [LARGE SCALE GENOMIC DNA]</scope>
</reference>
<evidence type="ECO:0000313" key="3">
    <source>
        <dbReference type="Proteomes" id="UP000499080"/>
    </source>
</evidence>
<dbReference type="Proteomes" id="UP000499080">
    <property type="component" value="Unassembled WGS sequence"/>
</dbReference>
<organism evidence="2 3">
    <name type="scientific">Araneus ventricosus</name>
    <name type="common">Orbweaver spider</name>
    <name type="synonym">Epeira ventricosa</name>
    <dbReference type="NCBI Taxonomy" id="182803"/>
    <lineage>
        <taxon>Eukaryota</taxon>
        <taxon>Metazoa</taxon>
        <taxon>Ecdysozoa</taxon>
        <taxon>Arthropoda</taxon>
        <taxon>Chelicerata</taxon>
        <taxon>Arachnida</taxon>
        <taxon>Araneae</taxon>
        <taxon>Araneomorphae</taxon>
        <taxon>Entelegynae</taxon>
        <taxon>Araneoidea</taxon>
        <taxon>Araneidae</taxon>
        <taxon>Araneus</taxon>
    </lineage>
</organism>
<accession>A0A4Y2ALS7</accession>
<comment type="caution">
    <text evidence="2">The sequence shown here is derived from an EMBL/GenBank/DDBJ whole genome shotgun (WGS) entry which is preliminary data.</text>
</comment>
<protein>
    <submittedName>
        <fullName evidence="2">Uncharacterized protein</fullName>
    </submittedName>
</protein>
<evidence type="ECO:0000313" key="2">
    <source>
        <dbReference type="EMBL" id="GBL80708.1"/>
    </source>
</evidence>
<keyword evidence="3" id="KW-1185">Reference proteome</keyword>